<keyword evidence="8" id="KW-0800">Toxin</keyword>
<sequence length="140" mass="15471">MFLFDTNVVSALRKPERGGPVFEAWTKMAVGARPFVSAVTIMELEIGILRLQRRDGTQAESLRRWMDKTVMPGFADHILDFDAAVARRCAALHVPDPRSERDAMIAATALVHGLTVVTRNTADFIATGVPLLNPWEDPAQ</sequence>
<feature type="binding site" evidence="8">
    <location>
        <position position="5"/>
    </location>
    <ligand>
        <name>Mg(2+)</name>
        <dbReference type="ChEBI" id="CHEBI:18420"/>
    </ligand>
</feature>
<accession>A0A7U4J8Z2</accession>
<evidence type="ECO:0000256" key="4">
    <source>
        <dbReference type="ARBA" id="ARBA00022723"/>
    </source>
</evidence>
<dbReference type="PANTHER" id="PTHR33653:SF1">
    <property type="entry name" value="RIBONUCLEASE VAPC2"/>
    <property type="match status" value="1"/>
</dbReference>
<organism evidence="10 11">
    <name type="scientific">Sphingomonas hengshuiensis</name>
    <dbReference type="NCBI Taxonomy" id="1609977"/>
    <lineage>
        <taxon>Bacteria</taxon>
        <taxon>Pseudomonadati</taxon>
        <taxon>Pseudomonadota</taxon>
        <taxon>Alphaproteobacteria</taxon>
        <taxon>Sphingomonadales</taxon>
        <taxon>Sphingomonadaceae</taxon>
        <taxon>Sphingomonas</taxon>
    </lineage>
</organism>
<evidence type="ECO:0000256" key="6">
    <source>
        <dbReference type="ARBA" id="ARBA00022842"/>
    </source>
</evidence>
<dbReference type="EMBL" id="CP010836">
    <property type="protein sequence ID" value="AJP72445.1"/>
    <property type="molecule type" value="Genomic_DNA"/>
</dbReference>
<dbReference type="InterPro" id="IPR002716">
    <property type="entry name" value="PIN_dom"/>
</dbReference>
<dbReference type="GO" id="GO:0004540">
    <property type="term" value="F:RNA nuclease activity"/>
    <property type="evidence" value="ECO:0007669"/>
    <property type="project" value="InterPro"/>
</dbReference>
<dbReference type="Pfam" id="PF01850">
    <property type="entry name" value="PIN"/>
    <property type="match status" value="1"/>
</dbReference>
<dbReference type="AlphaFoldDB" id="A0A7U4J8Z2"/>
<feature type="domain" description="PIN" evidence="9">
    <location>
        <begin position="3"/>
        <end position="122"/>
    </location>
</feature>
<comment type="cofactor">
    <cofactor evidence="1 8">
        <name>Mg(2+)</name>
        <dbReference type="ChEBI" id="CHEBI:18420"/>
    </cofactor>
</comment>
<keyword evidence="4 8" id="KW-0479">Metal-binding</keyword>
<reference evidence="10 11" key="1">
    <citation type="journal article" date="2015" name="Int. J. Syst. Evol. Microbiol.">
        <title>Sphingomonas hengshuiensis sp. nov., isolated from lake wetland.</title>
        <authorList>
            <person name="Wei S."/>
            <person name="Wang T."/>
            <person name="Liu H."/>
            <person name="Zhang C."/>
            <person name="Guo J."/>
            <person name="Wang Q."/>
            <person name="Liang K."/>
            <person name="Zhang Z."/>
        </authorList>
    </citation>
    <scope>NUCLEOTIDE SEQUENCE [LARGE SCALE GENOMIC DNA]</scope>
    <source>
        <strain evidence="10 11">WHSC-8</strain>
    </source>
</reference>
<evidence type="ECO:0000256" key="2">
    <source>
        <dbReference type="ARBA" id="ARBA00022649"/>
    </source>
</evidence>
<comment type="function">
    <text evidence="8">Toxic component of a toxin-antitoxin (TA) system. An RNase.</text>
</comment>
<dbReference type="Gene3D" id="3.40.50.1010">
    <property type="entry name" value="5'-nuclease"/>
    <property type="match status" value="1"/>
</dbReference>
<comment type="similarity">
    <text evidence="7 8">Belongs to the PINc/VapC protein family.</text>
</comment>
<evidence type="ECO:0000313" key="11">
    <source>
        <dbReference type="Proteomes" id="UP000032300"/>
    </source>
</evidence>
<evidence type="ECO:0000259" key="9">
    <source>
        <dbReference type="Pfam" id="PF01850"/>
    </source>
</evidence>
<dbReference type="GO" id="GO:0016787">
    <property type="term" value="F:hydrolase activity"/>
    <property type="evidence" value="ECO:0007669"/>
    <property type="project" value="UniProtKB-KW"/>
</dbReference>
<keyword evidence="2 8" id="KW-1277">Toxin-antitoxin system</keyword>
<dbReference type="KEGG" id="sphi:TS85_12615"/>
<dbReference type="InterPro" id="IPR050556">
    <property type="entry name" value="Type_II_TA_system_RNase"/>
</dbReference>
<dbReference type="GO" id="GO:0090729">
    <property type="term" value="F:toxin activity"/>
    <property type="evidence" value="ECO:0007669"/>
    <property type="project" value="UniProtKB-KW"/>
</dbReference>
<keyword evidence="5 8" id="KW-0378">Hydrolase</keyword>
<evidence type="ECO:0000313" key="10">
    <source>
        <dbReference type="EMBL" id="AJP72445.1"/>
    </source>
</evidence>
<evidence type="ECO:0000256" key="3">
    <source>
        <dbReference type="ARBA" id="ARBA00022722"/>
    </source>
</evidence>
<reference evidence="10 11" key="2">
    <citation type="submission" date="2015-02" db="EMBL/GenBank/DDBJ databases">
        <title>The complete genome of Sphingomonas hengshuiensis sp. WHSC-8 isolated from soil of Hengshui Lake.</title>
        <authorList>
            <person name="Wei S."/>
            <person name="Guo J."/>
            <person name="Su C."/>
            <person name="Wu R."/>
            <person name="Zhang Z."/>
            <person name="Liang K."/>
            <person name="Li H."/>
            <person name="Wang T."/>
            <person name="Liu H."/>
            <person name="Zhang C."/>
            <person name="Li Z."/>
            <person name="Wang Q."/>
            <person name="Meng J."/>
        </authorList>
    </citation>
    <scope>NUCLEOTIDE SEQUENCE [LARGE SCALE GENOMIC DNA]</scope>
    <source>
        <strain evidence="10 11">WHSC-8</strain>
    </source>
</reference>
<keyword evidence="3 8" id="KW-0540">Nuclease</keyword>
<dbReference type="SUPFAM" id="SSF88723">
    <property type="entry name" value="PIN domain-like"/>
    <property type="match status" value="1"/>
</dbReference>
<dbReference type="EC" id="3.1.-.-" evidence="8"/>
<evidence type="ECO:0000256" key="1">
    <source>
        <dbReference type="ARBA" id="ARBA00001946"/>
    </source>
</evidence>
<dbReference type="InterPro" id="IPR022907">
    <property type="entry name" value="VapC_family"/>
</dbReference>
<keyword evidence="6 8" id="KW-0460">Magnesium</keyword>
<dbReference type="GO" id="GO:0000287">
    <property type="term" value="F:magnesium ion binding"/>
    <property type="evidence" value="ECO:0007669"/>
    <property type="project" value="UniProtKB-UniRule"/>
</dbReference>
<name>A0A7U4J8Z2_9SPHN</name>
<dbReference type="PANTHER" id="PTHR33653">
    <property type="entry name" value="RIBONUCLEASE VAPC2"/>
    <property type="match status" value="1"/>
</dbReference>
<proteinExistence type="inferred from homology"/>
<gene>
    <name evidence="8" type="primary">vapC</name>
    <name evidence="10" type="ORF">TS85_12615</name>
</gene>
<feature type="binding site" evidence="8">
    <location>
        <position position="102"/>
    </location>
    <ligand>
        <name>Mg(2+)</name>
        <dbReference type="ChEBI" id="CHEBI:18420"/>
    </ligand>
</feature>
<dbReference type="Proteomes" id="UP000032300">
    <property type="component" value="Chromosome"/>
</dbReference>
<evidence type="ECO:0000256" key="8">
    <source>
        <dbReference type="HAMAP-Rule" id="MF_00265"/>
    </source>
</evidence>
<dbReference type="HAMAP" id="MF_00265">
    <property type="entry name" value="VapC_Nob1"/>
    <property type="match status" value="1"/>
</dbReference>
<evidence type="ECO:0000256" key="7">
    <source>
        <dbReference type="ARBA" id="ARBA00038093"/>
    </source>
</evidence>
<dbReference type="OrthoDB" id="7188375at2"/>
<keyword evidence="11" id="KW-1185">Reference proteome</keyword>
<dbReference type="InterPro" id="IPR029060">
    <property type="entry name" value="PIN-like_dom_sf"/>
</dbReference>
<protein>
    <recommendedName>
        <fullName evidence="8">Ribonuclease VapC</fullName>
        <shortName evidence="8">RNase VapC</shortName>
        <ecNumber evidence="8">3.1.-.-</ecNumber>
    </recommendedName>
    <alternativeName>
        <fullName evidence="8">Toxin VapC</fullName>
    </alternativeName>
</protein>
<dbReference type="CDD" id="cd18746">
    <property type="entry name" value="PIN_VapC4-5_FitB-like"/>
    <property type="match status" value="1"/>
</dbReference>
<dbReference type="RefSeq" id="WP_044332596.1">
    <property type="nucleotide sequence ID" value="NZ_CP010836.1"/>
</dbReference>
<evidence type="ECO:0000256" key="5">
    <source>
        <dbReference type="ARBA" id="ARBA00022801"/>
    </source>
</evidence>